<evidence type="ECO:0000313" key="2">
    <source>
        <dbReference type="EMBL" id="QRN52406.1"/>
    </source>
</evidence>
<name>A0ABX7GPR2_9GAMM</name>
<organism evidence="2 3">
    <name type="scientific">Dyella caseinilytica</name>
    <dbReference type="NCBI Taxonomy" id="1849581"/>
    <lineage>
        <taxon>Bacteria</taxon>
        <taxon>Pseudomonadati</taxon>
        <taxon>Pseudomonadota</taxon>
        <taxon>Gammaproteobacteria</taxon>
        <taxon>Lysobacterales</taxon>
        <taxon>Rhodanobacteraceae</taxon>
        <taxon>Dyella</taxon>
    </lineage>
</organism>
<sequence length="194" mass="21708">MTGVKHDGGKAPWNLLPWDAVRCIVHILAFGARKYKERNWEQGMDWSRVFAGLHRHLASWWEGEKADPETGKSHLWHAGCCILFLIAYELRSKGRDDRPGSAEACAVDSAQSITHTIRLADGSPAPGIVAARVREHLDADLQRRADAELRELVNAEPVPMTDAEWRAHCERIGANVPDTPRRANVPDVPDLIRN</sequence>
<protein>
    <recommendedName>
        <fullName evidence="1">dATP/dGTP diphosphohydrolase N-terminal domain-containing protein</fullName>
    </recommendedName>
</protein>
<dbReference type="Proteomes" id="UP000663181">
    <property type="component" value="Chromosome"/>
</dbReference>
<dbReference type="EMBL" id="CP064030">
    <property type="protein sequence ID" value="QRN52406.1"/>
    <property type="molecule type" value="Genomic_DNA"/>
</dbReference>
<feature type="domain" description="dATP/dGTP diphosphohydrolase N-terminal" evidence="1">
    <location>
        <begin position="2"/>
        <end position="98"/>
    </location>
</feature>
<evidence type="ECO:0000259" key="1">
    <source>
        <dbReference type="Pfam" id="PF18909"/>
    </source>
</evidence>
<keyword evidence="3" id="KW-1185">Reference proteome</keyword>
<evidence type="ECO:0000313" key="3">
    <source>
        <dbReference type="Proteomes" id="UP000663181"/>
    </source>
</evidence>
<dbReference type="Pfam" id="PF18909">
    <property type="entry name" value="dGTP_diPhyd_N"/>
    <property type="match status" value="1"/>
</dbReference>
<gene>
    <name evidence="2" type="ORF">ISN74_13060</name>
</gene>
<accession>A0ABX7GPR2</accession>
<reference evidence="2 3" key="1">
    <citation type="submission" date="2020-10" db="EMBL/GenBank/DDBJ databases">
        <title>Phylogeny of dyella-like bacteria.</title>
        <authorList>
            <person name="Fu J."/>
        </authorList>
    </citation>
    <scope>NUCLEOTIDE SEQUENCE [LARGE SCALE GENOMIC DNA]</scope>
    <source>
        <strain evidence="2 3">DHOB09</strain>
    </source>
</reference>
<proteinExistence type="predicted"/>
<dbReference type="RefSeq" id="WP_188799654.1">
    <property type="nucleotide sequence ID" value="NZ_BMIZ01000002.1"/>
</dbReference>
<dbReference type="InterPro" id="IPR044038">
    <property type="entry name" value="dATP/dGTP_diPOhydrolase_N"/>
</dbReference>